<organism evidence="2 3">
    <name type="scientific">Caballeronia sordidicola</name>
    <name type="common">Burkholderia sordidicola</name>
    <dbReference type="NCBI Taxonomy" id="196367"/>
    <lineage>
        <taxon>Bacteria</taxon>
        <taxon>Pseudomonadati</taxon>
        <taxon>Pseudomonadota</taxon>
        <taxon>Betaproteobacteria</taxon>
        <taxon>Burkholderiales</taxon>
        <taxon>Burkholderiaceae</taxon>
        <taxon>Caballeronia</taxon>
    </lineage>
</organism>
<dbReference type="Proteomes" id="UP000214720">
    <property type="component" value="Unassembled WGS sequence"/>
</dbReference>
<accession>A0A226X6J3</accession>
<protein>
    <recommendedName>
        <fullName evidence="4">Lipoprotein</fullName>
    </recommendedName>
</protein>
<reference evidence="3" key="1">
    <citation type="submission" date="2017-01" db="EMBL/GenBank/DDBJ databases">
        <title>Genome Analysis of Deinococcus marmoris KOPRI26562.</title>
        <authorList>
            <person name="Kim J.H."/>
            <person name="Oh H.-M."/>
        </authorList>
    </citation>
    <scope>NUCLEOTIDE SEQUENCE [LARGE SCALE GENOMIC DNA]</scope>
    <source>
        <strain evidence="3">PAMC 26633</strain>
    </source>
</reference>
<comment type="caution">
    <text evidence="2">The sequence shown here is derived from an EMBL/GenBank/DDBJ whole genome shotgun (WGS) entry which is preliminary data.</text>
</comment>
<gene>
    <name evidence="2" type="ORF">BSU04_07975</name>
</gene>
<dbReference type="OrthoDB" id="9131441at2"/>
<dbReference type="EMBL" id="MTHB01000046">
    <property type="protein sequence ID" value="OXC79095.1"/>
    <property type="molecule type" value="Genomic_DNA"/>
</dbReference>
<dbReference type="RefSeq" id="WP_089160020.1">
    <property type="nucleotide sequence ID" value="NZ_MTHB01000046.1"/>
</dbReference>
<dbReference type="AlphaFoldDB" id="A0A226X6J3"/>
<proteinExistence type="predicted"/>
<evidence type="ECO:0000313" key="2">
    <source>
        <dbReference type="EMBL" id="OXC79095.1"/>
    </source>
</evidence>
<evidence type="ECO:0000256" key="1">
    <source>
        <dbReference type="SAM" id="SignalP"/>
    </source>
</evidence>
<dbReference type="PROSITE" id="PS51257">
    <property type="entry name" value="PROKAR_LIPOPROTEIN"/>
    <property type="match status" value="1"/>
</dbReference>
<keyword evidence="1" id="KW-0732">Signal</keyword>
<feature type="chain" id="PRO_5012940462" description="Lipoprotein" evidence="1">
    <location>
        <begin position="26"/>
        <end position="120"/>
    </location>
</feature>
<evidence type="ECO:0008006" key="4">
    <source>
        <dbReference type="Google" id="ProtNLM"/>
    </source>
</evidence>
<name>A0A226X6J3_CABSO</name>
<feature type="signal peptide" evidence="1">
    <location>
        <begin position="1"/>
        <end position="25"/>
    </location>
</feature>
<evidence type="ECO:0000313" key="3">
    <source>
        <dbReference type="Proteomes" id="UP000214720"/>
    </source>
</evidence>
<sequence>MKTQRLAAAVTFAFSFAVLALSACATQYDSLIKTVPVGSGTSHLTALPFVACVKAKWATRPLKISEYSPNADGDVIAVHGANGQTMLLIDAEPSANGTGYTIYGDIVSASAYVADAHKCD</sequence>